<feature type="transmembrane region" description="Helical" evidence="2">
    <location>
        <begin position="66"/>
        <end position="86"/>
    </location>
</feature>
<feature type="domain" description="YrhK" evidence="3">
    <location>
        <begin position="108"/>
        <end position="159"/>
    </location>
</feature>
<keyword evidence="2" id="KW-0812">Transmembrane</keyword>
<gene>
    <name evidence="4" type="ORF">CYCCA115_LOCUS13168</name>
</gene>
<keyword evidence="2" id="KW-1133">Transmembrane helix</keyword>
<evidence type="ECO:0000256" key="2">
    <source>
        <dbReference type="SAM" id="Phobius"/>
    </source>
</evidence>
<protein>
    <recommendedName>
        <fullName evidence="3">YrhK domain-containing protein</fullName>
    </recommendedName>
</protein>
<reference evidence="4" key="1">
    <citation type="submission" date="2023-08" db="EMBL/GenBank/DDBJ databases">
        <authorList>
            <person name="Audoor S."/>
            <person name="Bilcke G."/>
        </authorList>
    </citation>
    <scope>NUCLEOTIDE SEQUENCE</scope>
</reference>
<proteinExistence type="predicted"/>
<feature type="transmembrane region" description="Helical" evidence="2">
    <location>
        <begin position="139"/>
        <end position="158"/>
    </location>
</feature>
<dbReference type="Pfam" id="PF14145">
    <property type="entry name" value="YrhK"/>
    <property type="match status" value="1"/>
</dbReference>
<accession>A0AAD2FSH8</accession>
<keyword evidence="5" id="KW-1185">Reference proteome</keyword>
<feature type="compositionally biased region" description="Low complexity" evidence="1">
    <location>
        <begin position="251"/>
        <end position="264"/>
    </location>
</feature>
<evidence type="ECO:0000313" key="4">
    <source>
        <dbReference type="EMBL" id="CAJ1951648.1"/>
    </source>
</evidence>
<comment type="caution">
    <text evidence="4">The sequence shown here is derived from an EMBL/GenBank/DDBJ whole genome shotgun (WGS) entry which is preliminary data.</text>
</comment>
<dbReference type="AlphaFoldDB" id="A0AAD2FSH8"/>
<keyword evidence="2" id="KW-0472">Membrane</keyword>
<organism evidence="4 5">
    <name type="scientific">Cylindrotheca closterium</name>
    <dbReference type="NCBI Taxonomy" id="2856"/>
    <lineage>
        <taxon>Eukaryota</taxon>
        <taxon>Sar</taxon>
        <taxon>Stramenopiles</taxon>
        <taxon>Ochrophyta</taxon>
        <taxon>Bacillariophyta</taxon>
        <taxon>Bacillariophyceae</taxon>
        <taxon>Bacillariophycidae</taxon>
        <taxon>Bacillariales</taxon>
        <taxon>Bacillariaceae</taxon>
        <taxon>Cylindrotheca</taxon>
    </lineage>
</organism>
<feature type="transmembrane region" description="Helical" evidence="2">
    <location>
        <begin position="209"/>
        <end position="229"/>
    </location>
</feature>
<feature type="transmembrane region" description="Helical" evidence="2">
    <location>
        <begin position="33"/>
        <end position="54"/>
    </location>
</feature>
<dbReference type="Proteomes" id="UP001295423">
    <property type="component" value="Unassembled WGS sequence"/>
</dbReference>
<feature type="transmembrane region" description="Helical" evidence="2">
    <location>
        <begin position="170"/>
        <end position="189"/>
    </location>
</feature>
<name>A0AAD2FSH8_9STRA</name>
<sequence>MPHLLVNRPRIFGRKVRILLPPEEALSQFKWEIISSFCHQVGSVILLIGSIFSIPSIRDATVGELGTFFFVAASSCYMIVSAHDCYEIICYHSRQDDWDKILPPGEILDIASAGTYFCGSLCFIIGSFCFIFHHTISGGVFKVIGSFLFMAGAVVNSAQSFDAPTYRAKLFSNLTAVSYSVGSMAYLAGSIPHLWSLKSMPDQDRIDTYLAGLFIVGSSLFVIGGSLNFHRAKCIFQHEYPNATLGPVVTSSESGLDEMSSSEEAPLLTI</sequence>
<dbReference type="InterPro" id="IPR025424">
    <property type="entry name" value="YrhK_domain"/>
</dbReference>
<evidence type="ECO:0000259" key="3">
    <source>
        <dbReference type="Pfam" id="PF14145"/>
    </source>
</evidence>
<feature type="region of interest" description="Disordered" evidence="1">
    <location>
        <begin position="251"/>
        <end position="270"/>
    </location>
</feature>
<evidence type="ECO:0000313" key="5">
    <source>
        <dbReference type="Proteomes" id="UP001295423"/>
    </source>
</evidence>
<dbReference type="EMBL" id="CAKOGP040001792">
    <property type="protein sequence ID" value="CAJ1951648.1"/>
    <property type="molecule type" value="Genomic_DNA"/>
</dbReference>
<feature type="transmembrane region" description="Helical" evidence="2">
    <location>
        <begin position="107"/>
        <end position="133"/>
    </location>
</feature>
<evidence type="ECO:0000256" key="1">
    <source>
        <dbReference type="SAM" id="MobiDB-lite"/>
    </source>
</evidence>